<evidence type="ECO:0000256" key="1">
    <source>
        <dbReference type="ARBA" id="ARBA00004496"/>
    </source>
</evidence>
<feature type="compositionally biased region" description="Acidic residues" evidence="8">
    <location>
        <begin position="974"/>
        <end position="984"/>
    </location>
</feature>
<keyword evidence="11" id="KW-1185">Reference proteome</keyword>
<evidence type="ECO:0000259" key="10">
    <source>
        <dbReference type="PROSITE" id="PS51210"/>
    </source>
</evidence>
<feature type="domain" description="C2" evidence="9">
    <location>
        <begin position="91"/>
        <end position="212"/>
    </location>
</feature>
<evidence type="ECO:0000313" key="12">
    <source>
        <dbReference type="RefSeq" id="XP_029633995.1"/>
    </source>
</evidence>
<feature type="domain" description="PLA2c" evidence="10">
    <location>
        <begin position="226"/>
        <end position="889"/>
    </location>
</feature>
<evidence type="ECO:0000256" key="4">
    <source>
        <dbReference type="ARBA" id="ARBA00022801"/>
    </source>
</evidence>
<comment type="domain">
    <text evidence="7">The N-terminal C2 domain associates with lipid membranes upon calcium binding.</text>
</comment>
<evidence type="ECO:0000256" key="7">
    <source>
        <dbReference type="RuleBase" id="RU362102"/>
    </source>
</evidence>
<evidence type="ECO:0000256" key="5">
    <source>
        <dbReference type="ARBA" id="ARBA00023098"/>
    </source>
</evidence>
<dbReference type="Gene3D" id="2.60.40.150">
    <property type="entry name" value="C2 domain"/>
    <property type="match status" value="1"/>
</dbReference>
<dbReference type="Pfam" id="PF00168">
    <property type="entry name" value="C2"/>
    <property type="match status" value="1"/>
</dbReference>
<feature type="compositionally biased region" description="Polar residues" evidence="8">
    <location>
        <begin position="560"/>
        <end position="572"/>
    </location>
</feature>
<evidence type="ECO:0000259" key="9">
    <source>
        <dbReference type="PROSITE" id="PS50004"/>
    </source>
</evidence>
<dbReference type="Proteomes" id="UP000515154">
    <property type="component" value="Linkage group LG3"/>
</dbReference>
<accession>A0A6P7S726</accession>
<keyword evidence="6 7" id="KW-0442">Lipid degradation</keyword>
<keyword evidence="7" id="KW-0479">Metal-binding</keyword>
<dbReference type="SUPFAM" id="SSF52151">
    <property type="entry name" value="FabD/lysophospholipase-like"/>
    <property type="match status" value="2"/>
</dbReference>
<feature type="region of interest" description="Disordered" evidence="8">
    <location>
        <begin position="512"/>
        <end position="602"/>
    </location>
</feature>
<dbReference type="PROSITE" id="PS51210">
    <property type="entry name" value="PLA2C"/>
    <property type="match status" value="1"/>
</dbReference>
<keyword evidence="4 6" id="KW-0378">Hydrolase</keyword>
<feature type="region of interest" description="Disordered" evidence="8">
    <location>
        <begin position="43"/>
        <end position="65"/>
    </location>
</feature>
<proteinExistence type="predicted"/>
<dbReference type="GO" id="GO:0005544">
    <property type="term" value="F:calcium-dependent phospholipid binding"/>
    <property type="evidence" value="ECO:0007669"/>
    <property type="project" value="TreeGrafter"/>
</dbReference>
<keyword evidence="7" id="KW-0106">Calcium</keyword>
<dbReference type="Gene3D" id="3.40.1090.10">
    <property type="entry name" value="Cytosolic phospholipase A2 catalytic domain"/>
    <property type="match status" value="1"/>
</dbReference>
<evidence type="ECO:0000256" key="2">
    <source>
        <dbReference type="ARBA" id="ARBA00013278"/>
    </source>
</evidence>
<dbReference type="EC" id="3.1.1.4" evidence="2 7"/>
<dbReference type="InterPro" id="IPR000008">
    <property type="entry name" value="C2_dom"/>
</dbReference>
<dbReference type="GO" id="GO:0005829">
    <property type="term" value="C:cytosol"/>
    <property type="evidence" value="ECO:0007669"/>
    <property type="project" value="TreeGrafter"/>
</dbReference>
<dbReference type="SMART" id="SM00239">
    <property type="entry name" value="C2"/>
    <property type="match status" value="1"/>
</dbReference>
<dbReference type="RefSeq" id="XP_029633995.1">
    <property type="nucleotide sequence ID" value="XM_029778135.2"/>
</dbReference>
<dbReference type="PROSITE" id="PS50004">
    <property type="entry name" value="C2"/>
    <property type="match status" value="1"/>
</dbReference>
<name>A0A6P7S726_9MOLL</name>
<sequence length="984" mass="112531">MSTLAITPNMRNNMKTCPNYTERVDANTNKMSQLAVSGDTSQITVNEDNHSPLGRRKVSTGSAFSQRHRSRPANLYISSTPKHQMMNDGFNATFDPYQLFEVEQKACLLLYVNVLCARNVSKGWAYDLIDTPDPYVVLTIKTAPAGRKCTSTIDNNANPVWNESFLFLHDPHVSFNLGITLMEANYTVDQEIDTITIKSSSLPKNKFEKRTVYFNEVIELDIELKTELNQKPDLRYGLCLSDDEKDYLTNRKCRVYEALNNLLEDDAPQNLEEVPNIAVIGSGGGFRAMVGFSGVLNALQKSKILDSVTYLGGLSGSSWYISSLYSHKKWPESPIENLHEELRKNIEPSLLWLLKPNSMYRYIDRIMLKKRTGQPVSFTDFFGLLVGETLLKGRQKSKLSDQQMKVRGGNIPLPIYTCVHVKNDVSAKSFQEWIEFTPYEIGIPKYGTYMKVEHFGSKFFMGKMCREHPEPPLHYLQGIWGSAFCILFKRLLEDKSRKDPVGMIRHDIQMELDKQQLDTNSDSSDDEEEIKQEETLKRRSVVMQHHLSSRKSNEGIPKNSVETGINALNNIDPNDISVRRGSNEGDASSKDGSDSEKKASGSEGFWTQMLRGLLENKNWEVLSTRAGRAGVVHNPMRGLFLNKSYPLSPFTPSIVDDKMAETKIDFPKSCQESQSLRSLTDEFDGNFEMANTKEKRLYMVDAGLTFNSPFPLILRPQRGVKLILSFDFSARDSDVAEPFKELLLAEKWARINNLPFPPIDTSVFEKEGMKELYIFRHPDDPYCPVIMHFVLCNLKFRDFKEPGVPRETKEEKEFADFNIYDDPDTPYSTFNFSYSNLAFDRLTKLTEFNTLLHIDDIKECIAQQVELNRFLPKKVPIQFKNVKRLPIKSVDNQNKLKQYIQQMKRSNTARTVELEKKYSKQSVNGTNQTQTIQHLTRGQRSMKLSINLPMREINRASCKSVYFDSRESLSDTSDSSDEEYSSPL</sequence>
<protein>
    <recommendedName>
        <fullName evidence="2 7">Phospholipase A2</fullName>
        <ecNumber evidence="2 7">3.1.1.4</ecNumber>
    </recommendedName>
</protein>
<organism evidence="11 12">
    <name type="scientific">Octopus sinensis</name>
    <name type="common">East Asian common octopus</name>
    <dbReference type="NCBI Taxonomy" id="2607531"/>
    <lineage>
        <taxon>Eukaryota</taxon>
        <taxon>Metazoa</taxon>
        <taxon>Spiralia</taxon>
        <taxon>Lophotrochozoa</taxon>
        <taxon>Mollusca</taxon>
        <taxon>Cephalopoda</taxon>
        <taxon>Coleoidea</taxon>
        <taxon>Octopodiformes</taxon>
        <taxon>Octopoda</taxon>
        <taxon>Incirrata</taxon>
        <taxon>Octopodidae</taxon>
        <taxon>Octopus</taxon>
    </lineage>
</organism>
<feature type="compositionally biased region" description="Basic and acidic residues" evidence="8">
    <location>
        <begin position="577"/>
        <end position="600"/>
    </location>
</feature>
<dbReference type="PANTHER" id="PTHR10728:SF40">
    <property type="entry name" value="PATATIN FAMILY PROTEIN"/>
    <property type="match status" value="1"/>
</dbReference>
<dbReference type="KEGG" id="osn:115209667"/>
<dbReference type="GO" id="GO:0005509">
    <property type="term" value="F:calcium ion binding"/>
    <property type="evidence" value="ECO:0007669"/>
    <property type="project" value="TreeGrafter"/>
</dbReference>
<dbReference type="GO" id="GO:0047498">
    <property type="term" value="F:calcium-dependent phospholipase A2 activity"/>
    <property type="evidence" value="ECO:0007669"/>
    <property type="project" value="TreeGrafter"/>
</dbReference>
<keyword evidence="3 7" id="KW-0963">Cytoplasm</keyword>
<gene>
    <name evidence="12" type="primary">LOC115209667</name>
</gene>
<dbReference type="SMART" id="SM00022">
    <property type="entry name" value="PLAc"/>
    <property type="match status" value="1"/>
</dbReference>
<dbReference type="AlphaFoldDB" id="A0A6P7S726"/>
<evidence type="ECO:0000256" key="3">
    <source>
        <dbReference type="ARBA" id="ARBA00022490"/>
    </source>
</evidence>
<dbReference type="SUPFAM" id="SSF49562">
    <property type="entry name" value="C2 domain (Calcium/lipid-binding domain, CaLB)"/>
    <property type="match status" value="1"/>
</dbReference>
<feature type="region of interest" description="Disordered" evidence="8">
    <location>
        <begin position="964"/>
        <end position="984"/>
    </location>
</feature>
<dbReference type="InterPro" id="IPR035892">
    <property type="entry name" value="C2_domain_sf"/>
</dbReference>
<evidence type="ECO:0000313" key="11">
    <source>
        <dbReference type="Proteomes" id="UP000515154"/>
    </source>
</evidence>
<dbReference type="PANTHER" id="PTHR10728">
    <property type="entry name" value="CYTOSOLIC PHOSPHOLIPASE A2"/>
    <property type="match status" value="1"/>
</dbReference>
<evidence type="ECO:0000256" key="8">
    <source>
        <dbReference type="SAM" id="MobiDB-lite"/>
    </source>
</evidence>
<dbReference type="GO" id="GO:0046475">
    <property type="term" value="P:glycerophospholipid catabolic process"/>
    <property type="evidence" value="ECO:0007669"/>
    <property type="project" value="TreeGrafter"/>
</dbReference>
<reference evidence="12" key="1">
    <citation type="submission" date="2025-08" db="UniProtKB">
        <authorList>
            <consortium name="RefSeq"/>
        </authorList>
    </citation>
    <scope>IDENTIFICATION</scope>
</reference>
<evidence type="ECO:0000256" key="6">
    <source>
        <dbReference type="PROSITE-ProRule" id="PRU00555"/>
    </source>
</evidence>
<comment type="subcellular location">
    <subcellularLocation>
        <location evidence="1">Cytoplasm</location>
    </subcellularLocation>
</comment>
<dbReference type="InterPro" id="IPR016035">
    <property type="entry name" value="Acyl_Trfase/lysoPLipase"/>
</dbReference>
<keyword evidence="5 6" id="KW-0443">Lipid metabolism</keyword>
<dbReference type="Pfam" id="PF01735">
    <property type="entry name" value="PLA2_B"/>
    <property type="match status" value="2"/>
</dbReference>
<comment type="catalytic activity">
    <reaction evidence="7">
        <text>a 1,2-diacyl-sn-glycero-3-phosphocholine + H2O = a 1-acyl-sn-glycero-3-phosphocholine + a fatty acid + H(+)</text>
        <dbReference type="Rhea" id="RHEA:15801"/>
        <dbReference type="ChEBI" id="CHEBI:15377"/>
        <dbReference type="ChEBI" id="CHEBI:15378"/>
        <dbReference type="ChEBI" id="CHEBI:28868"/>
        <dbReference type="ChEBI" id="CHEBI:57643"/>
        <dbReference type="ChEBI" id="CHEBI:58168"/>
        <dbReference type="EC" id="3.1.1.4"/>
    </reaction>
</comment>
<dbReference type="InterPro" id="IPR002642">
    <property type="entry name" value="LysoPLipase_cat_dom"/>
</dbReference>